<feature type="compositionally biased region" description="Basic and acidic residues" evidence="1">
    <location>
        <begin position="28"/>
        <end position="45"/>
    </location>
</feature>
<sequence>MPEVVEVWPTGARARRDGRPNNSGEAAGEVRGDVRRLPGETEGWTRWRATPPRKGEMAAPADAWAWRKGQPGEMPPRRKEKPARATVFRRSSGEEEVMPGMRAASWSRGRWWRRRPALRGRGRGGRRRRSGGDATGRRRGRVSGAFPAKRRADRGRGGSCDAGRGGGAAGGCTGEAGGAAGGGRLGEKRRATAGRQLRRSPRETEDGIFSAPDFSLVAPLADFDWIVALEDGTSVPELLIIHIFGVNLIQVTHFTLCVDISLSLLGYHVCHHLAFKVFLYTFNPDVFFSNFSYQSPFDLLPCPVGY</sequence>
<reference evidence="2" key="3">
    <citation type="submission" date="2006-01" db="EMBL/GenBank/DDBJ databases">
        <authorList>
            <person name="Buell R."/>
        </authorList>
    </citation>
    <scope>NUCLEOTIDE SEQUENCE</scope>
</reference>
<accession>Q2QPP0</accession>
<feature type="region of interest" description="Disordered" evidence="1">
    <location>
        <begin position="117"/>
        <end position="206"/>
    </location>
</feature>
<dbReference type="EMBL" id="DP000011">
    <property type="protein sequence ID" value="ABA99209.1"/>
    <property type="molecule type" value="Genomic_DNA"/>
</dbReference>
<protein>
    <submittedName>
        <fullName evidence="2">Retrotransposon protein, putative, unclassified</fullName>
    </submittedName>
</protein>
<reference evidence="2" key="2">
    <citation type="submission" date="2005-04" db="EMBL/GenBank/DDBJ databases">
        <authorList>
            <person name="Buell C.R."/>
            <person name="Wing R.A."/>
            <person name="McCombie W.A."/>
            <person name="Ouyang S."/>
        </authorList>
    </citation>
    <scope>NUCLEOTIDE SEQUENCE</scope>
</reference>
<feature type="region of interest" description="Disordered" evidence="1">
    <location>
        <begin position="1"/>
        <end position="104"/>
    </location>
</feature>
<evidence type="ECO:0000256" key="1">
    <source>
        <dbReference type="SAM" id="MobiDB-lite"/>
    </source>
</evidence>
<feature type="compositionally biased region" description="Gly residues" evidence="1">
    <location>
        <begin position="157"/>
        <end position="184"/>
    </location>
</feature>
<evidence type="ECO:0000313" key="2">
    <source>
        <dbReference type="EMBL" id="ABA99209.1"/>
    </source>
</evidence>
<dbReference type="AlphaFoldDB" id="Q2QPP0"/>
<organism evidence="2">
    <name type="scientific">Oryza sativa subsp. japonica</name>
    <name type="common">Rice</name>
    <dbReference type="NCBI Taxonomy" id="39947"/>
    <lineage>
        <taxon>Eukaryota</taxon>
        <taxon>Viridiplantae</taxon>
        <taxon>Streptophyta</taxon>
        <taxon>Embryophyta</taxon>
        <taxon>Tracheophyta</taxon>
        <taxon>Spermatophyta</taxon>
        <taxon>Magnoliopsida</taxon>
        <taxon>Liliopsida</taxon>
        <taxon>Poales</taxon>
        <taxon>Poaceae</taxon>
        <taxon>BOP clade</taxon>
        <taxon>Oryzoideae</taxon>
        <taxon>Oryzeae</taxon>
        <taxon>Oryzinae</taxon>
        <taxon>Oryza</taxon>
        <taxon>Oryza sativa</taxon>
    </lineage>
</organism>
<feature type="compositionally biased region" description="Basic residues" evidence="1">
    <location>
        <begin position="117"/>
        <end position="129"/>
    </location>
</feature>
<proteinExistence type="predicted"/>
<gene>
    <name evidence="2" type="ordered locus">LOC_Os12g33810</name>
</gene>
<name>Q2QPP0_ORYSJ</name>
<reference evidence="2" key="1">
    <citation type="journal article" date="2005" name="BMC Biol.">
        <title>The sequence of rice chromosomes 11 and 12, rich in disease resistance genes and recent gene duplications.</title>
        <authorList>
            <consortium name="The rice chromosomes 11 and 12 sequencing consortia"/>
        </authorList>
    </citation>
    <scope>NUCLEOTIDE SEQUENCE [LARGE SCALE GENOMIC DNA]</scope>
</reference>